<dbReference type="Proteomes" id="UP000198889">
    <property type="component" value="Unassembled WGS sequence"/>
</dbReference>
<protein>
    <submittedName>
        <fullName evidence="1">Uncharacterized protein</fullName>
    </submittedName>
</protein>
<evidence type="ECO:0000313" key="2">
    <source>
        <dbReference type="Proteomes" id="UP000198889"/>
    </source>
</evidence>
<keyword evidence="2" id="KW-1185">Reference proteome</keyword>
<gene>
    <name evidence="1" type="ORF">SAMN05660859_2823</name>
</gene>
<dbReference type="RefSeq" id="WP_091440697.1">
    <property type="nucleotide sequence ID" value="NZ_FMTP01000004.1"/>
</dbReference>
<proteinExistence type="predicted"/>
<reference evidence="2" key="1">
    <citation type="submission" date="2016-10" db="EMBL/GenBank/DDBJ databases">
        <authorList>
            <person name="Varghese N."/>
            <person name="Submissions S."/>
        </authorList>
    </citation>
    <scope>NUCLEOTIDE SEQUENCE [LARGE SCALE GENOMIC DNA]</scope>
    <source>
        <strain evidence="2">CGMCC 1.1761</strain>
    </source>
</reference>
<organism evidence="1 2">
    <name type="scientific">Ancylobacter rudongensis</name>
    <dbReference type="NCBI Taxonomy" id="177413"/>
    <lineage>
        <taxon>Bacteria</taxon>
        <taxon>Pseudomonadati</taxon>
        <taxon>Pseudomonadota</taxon>
        <taxon>Alphaproteobacteria</taxon>
        <taxon>Hyphomicrobiales</taxon>
        <taxon>Xanthobacteraceae</taxon>
        <taxon>Ancylobacter</taxon>
    </lineage>
</organism>
<dbReference type="AlphaFoldDB" id="A0A1G4TEC3"/>
<name>A0A1G4TEC3_9HYPH</name>
<sequence length="67" mass="7481">MTLISPPTLMRPIPASPPLTQERVRAAEAFALAYARKRGGRVRVRPDVWLELRAAGADMSLYICDTR</sequence>
<evidence type="ECO:0000313" key="1">
    <source>
        <dbReference type="EMBL" id="SCW78949.1"/>
    </source>
</evidence>
<accession>A0A1G4TEC3</accession>
<dbReference type="EMBL" id="FMTP01000004">
    <property type="protein sequence ID" value="SCW78949.1"/>
    <property type="molecule type" value="Genomic_DNA"/>
</dbReference>